<keyword evidence="2" id="KW-1185">Reference proteome</keyword>
<comment type="caution">
    <text evidence="1">The sequence shown here is derived from an EMBL/GenBank/DDBJ whole genome shotgun (WGS) entry which is preliminary data.</text>
</comment>
<protein>
    <submittedName>
        <fullName evidence="1">Uncharacterized protein</fullName>
    </submittedName>
</protein>
<sequence>MENERGGMCVRLENGGTHLLQSVSCMTHCNGGHFTTLTPVAEVRQIISMEEVTCKLRGIQVGKIAYNLFVHEESK</sequence>
<dbReference type="AlphaFoldDB" id="A0A9D4R8X0"/>
<evidence type="ECO:0000313" key="1">
    <source>
        <dbReference type="EMBL" id="KAH3858092.1"/>
    </source>
</evidence>
<dbReference type="EMBL" id="JAIWYP010000003">
    <property type="protein sequence ID" value="KAH3858092.1"/>
    <property type="molecule type" value="Genomic_DNA"/>
</dbReference>
<dbReference type="Proteomes" id="UP000828390">
    <property type="component" value="Unassembled WGS sequence"/>
</dbReference>
<proteinExistence type="predicted"/>
<accession>A0A9D4R8X0</accession>
<name>A0A9D4R8X0_DREPO</name>
<organism evidence="1 2">
    <name type="scientific">Dreissena polymorpha</name>
    <name type="common">Zebra mussel</name>
    <name type="synonym">Mytilus polymorpha</name>
    <dbReference type="NCBI Taxonomy" id="45954"/>
    <lineage>
        <taxon>Eukaryota</taxon>
        <taxon>Metazoa</taxon>
        <taxon>Spiralia</taxon>
        <taxon>Lophotrochozoa</taxon>
        <taxon>Mollusca</taxon>
        <taxon>Bivalvia</taxon>
        <taxon>Autobranchia</taxon>
        <taxon>Heteroconchia</taxon>
        <taxon>Euheterodonta</taxon>
        <taxon>Imparidentia</taxon>
        <taxon>Neoheterodontei</taxon>
        <taxon>Myida</taxon>
        <taxon>Dreissenoidea</taxon>
        <taxon>Dreissenidae</taxon>
        <taxon>Dreissena</taxon>
    </lineage>
</organism>
<evidence type="ECO:0000313" key="2">
    <source>
        <dbReference type="Proteomes" id="UP000828390"/>
    </source>
</evidence>
<reference evidence="1" key="1">
    <citation type="journal article" date="2019" name="bioRxiv">
        <title>The Genome of the Zebra Mussel, Dreissena polymorpha: A Resource for Invasive Species Research.</title>
        <authorList>
            <person name="McCartney M.A."/>
            <person name="Auch B."/>
            <person name="Kono T."/>
            <person name="Mallez S."/>
            <person name="Zhang Y."/>
            <person name="Obille A."/>
            <person name="Becker A."/>
            <person name="Abrahante J.E."/>
            <person name="Garbe J."/>
            <person name="Badalamenti J.P."/>
            <person name="Herman A."/>
            <person name="Mangelson H."/>
            <person name="Liachko I."/>
            <person name="Sullivan S."/>
            <person name="Sone E.D."/>
            <person name="Koren S."/>
            <person name="Silverstein K.A.T."/>
            <person name="Beckman K.B."/>
            <person name="Gohl D.M."/>
        </authorList>
    </citation>
    <scope>NUCLEOTIDE SEQUENCE</scope>
    <source>
        <strain evidence="1">Duluth1</strain>
        <tissue evidence="1">Whole animal</tissue>
    </source>
</reference>
<reference evidence="1" key="2">
    <citation type="submission" date="2020-11" db="EMBL/GenBank/DDBJ databases">
        <authorList>
            <person name="McCartney M.A."/>
            <person name="Auch B."/>
            <person name="Kono T."/>
            <person name="Mallez S."/>
            <person name="Becker A."/>
            <person name="Gohl D.M."/>
            <person name="Silverstein K.A.T."/>
            <person name="Koren S."/>
            <person name="Bechman K.B."/>
            <person name="Herman A."/>
            <person name="Abrahante J.E."/>
            <person name="Garbe J."/>
        </authorList>
    </citation>
    <scope>NUCLEOTIDE SEQUENCE</scope>
    <source>
        <strain evidence="1">Duluth1</strain>
        <tissue evidence="1">Whole animal</tissue>
    </source>
</reference>
<gene>
    <name evidence="1" type="ORF">DPMN_100711</name>
</gene>